<dbReference type="Proteomes" id="UP000730161">
    <property type="component" value="Unassembled WGS sequence"/>
</dbReference>
<protein>
    <recommendedName>
        <fullName evidence="5">(5-formylfuran-3-yl)methyl phosphate synthase</fullName>
        <ecNumber evidence="5">4.2.3.153</ecNumber>
    </recommendedName>
    <alternativeName>
        <fullName evidence="5">4-(hydroxymethyl)-2-furancarboxaldehyde-phosphate synthase</fullName>
        <shortName evidence="5">4-HFC-P synthase</shortName>
    </alternativeName>
</protein>
<comment type="pathway">
    <text evidence="5">Cofactor biosynthesis; methanofuran biosynthesis.</text>
</comment>
<dbReference type="UniPathway" id="UPA00080"/>
<comment type="similarity">
    <text evidence="5">Belongs to the MfnB family.</text>
</comment>
<dbReference type="InterPro" id="IPR007565">
    <property type="entry name" value="4HFCP_synth"/>
</dbReference>
<dbReference type="GO" id="GO:2001120">
    <property type="term" value="P:methanofuran biosynthetic process"/>
    <property type="evidence" value="ECO:0007669"/>
    <property type="project" value="UniProtKB-UniRule"/>
</dbReference>
<evidence type="ECO:0000256" key="4">
    <source>
        <dbReference type="ARBA" id="ARBA00047628"/>
    </source>
</evidence>
<feature type="active site" description="Schiff-base intermediate with substrate" evidence="5 6">
    <location>
        <position position="25"/>
    </location>
</feature>
<dbReference type="EMBL" id="JWHL01000005">
    <property type="protein sequence ID" value="MBR1368885.1"/>
    <property type="molecule type" value="Genomic_DNA"/>
</dbReference>
<dbReference type="InterPro" id="IPR035081">
    <property type="entry name" value="4HFCP_synth_arc"/>
</dbReference>
<dbReference type="GO" id="GO:0016830">
    <property type="term" value="F:carbon-carbon lyase activity"/>
    <property type="evidence" value="ECO:0007669"/>
    <property type="project" value="UniProtKB-UniRule"/>
</dbReference>
<reference evidence="7" key="1">
    <citation type="submission" date="2014-12" db="EMBL/GenBank/DDBJ databases">
        <authorList>
            <person name="Huang H.-H."/>
            <person name="Chen S.-C."/>
            <person name="Lai M.-C."/>
        </authorList>
    </citation>
    <scope>NUCLEOTIDE SEQUENCE</scope>
    <source>
        <strain evidence="7">K1F9705b</strain>
    </source>
</reference>
<evidence type="ECO:0000256" key="5">
    <source>
        <dbReference type="HAMAP-Rule" id="MF_00681"/>
    </source>
</evidence>
<dbReference type="RefSeq" id="WP_211530532.1">
    <property type="nucleotide sequence ID" value="NZ_JWHL01000005.1"/>
</dbReference>
<dbReference type="PIRSF" id="PIRSF015957">
    <property type="entry name" value="UCP015957"/>
    <property type="match status" value="1"/>
</dbReference>
<comment type="catalytic activity">
    <reaction evidence="4 5">
        <text>2 D-glyceraldehyde 3-phosphate = 4-(hydroxymethyl)-2-furancarboxaldehyde phosphate + phosphate + 2 H2O</text>
        <dbReference type="Rhea" id="RHEA:43536"/>
        <dbReference type="ChEBI" id="CHEBI:15377"/>
        <dbReference type="ChEBI" id="CHEBI:43474"/>
        <dbReference type="ChEBI" id="CHEBI:59776"/>
        <dbReference type="ChEBI" id="CHEBI:83407"/>
        <dbReference type="EC" id="4.2.3.153"/>
    </reaction>
</comment>
<comment type="function">
    <text evidence="1 5">Catalyzes the formation of 4-(hydroxymethyl)-2-furancarboxaldehyde phosphate (4-HFC-P) from two molecules of glyceraldehyde-3-P (GA-3-P).</text>
</comment>
<accession>A0A8J7W9N4</accession>
<evidence type="ECO:0000256" key="2">
    <source>
        <dbReference type="ARBA" id="ARBA00023239"/>
    </source>
</evidence>
<evidence type="ECO:0000256" key="6">
    <source>
        <dbReference type="PIRSR" id="PIRSR015957-1"/>
    </source>
</evidence>
<evidence type="ECO:0000256" key="3">
    <source>
        <dbReference type="ARBA" id="ARBA00023270"/>
    </source>
</evidence>
<proteinExistence type="inferred from homology"/>
<evidence type="ECO:0000313" key="8">
    <source>
        <dbReference type="Proteomes" id="UP000730161"/>
    </source>
</evidence>
<evidence type="ECO:0000313" key="7">
    <source>
        <dbReference type="EMBL" id="MBR1368885.1"/>
    </source>
</evidence>
<gene>
    <name evidence="5" type="primary">mfnB</name>
    <name evidence="7" type="ORF">RJ53_04895</name>
</gene>
<keyword evidence="8" id="KW-1185">Reference proteome</keyword>
<dbReference type="Pfam" id="PF04476">
    <property type="entry name" value="4HFCP_synth"/>
    <property type="match status" value="1"/>
</dbReference>
<sequence length="230" mass="24485">MQLLVSPSSLEEAKHSLSADIIDVKRPAEGSLGANFPWVIRSIKTLAGNKPVSAAIGDFSPKPGTAALAAYGAACAGADYVKIGLLFSDPNDARSVIKAVVQAVKPEFPEKTVVIAAYSDYERLNTISPFDMAQIAGEEGADVSMVDTGVKDGRSTFEFMDESQLTDFTRENRRLNMKTALAGSLKFDDLPLLRRINPEIIGVRGMVCGGDRSGVINPALVGKAIDLIRG</sequence>
<evidence type="ECO:0000256" key="1">
    <source>
        <dbReference type="ARBA" id="ARBA00003810"/>
    </source>
</evidence>
<dbReference type="NCBIfam" id="NF002575">
    <property type="entry name" value="PRK02227.1-3"/>
    <property type="match status" value="1"/>
</dbReference>
<keyword evidence="2 5" id="KW-0456">Lyase</keyword>
<organism evidence="7 8">
    <name type="scientific">Methanocalculus chunghsingensis</name>
    <dbReference type="NCBI Taxonomy" id="156457"/>
    <lineage>
        <taxon>Archaea</taxon>
        <taxon>Methanobacteriati</taxon>
        <taxon>Methanobacteriota</taxon>
        <taxon>Stenosarchaea group</taxon>
        <taxon>Methanomicrobia</taxon>
        <taxon>Methanomicrobiales</taxon>
        <taxon>Methanocalculaceae</taxon>
        <taxon>Methanocalculus</taxon>
    </lineage>
</organism>
<comment type="caution">
    <text evidence="7">The sequence shown here is derived from an EMBL/GenBank/DDBJ whole genome shotgun (WGS) entry which is preliminary data.</text>
</comment>
<dbReference type="OrthoDB" id="81473at2157"/>
<name>A0A8J7W9N4_9EURY</name>
<keyword evidence="3 5" id="KW-0704">Schiff base</keyword>
<dbReference type="HAMAP" id="MF_00681">
    <property type="entry name" value="MfnB"/>
    <property type="match status" value="1"/>
</dbReference>
<feature type="active site" description="Proton acceptor" evidence="5 6">
    <location>
        <position position="82"/>
    </location>
</feature>
<dbReference type="AlphaFoldDB" id="A0A8J7W9N4"/>
<dbReference type="EC" id="4.2.3.153" evidence="5"/>